<comment type="similarity">
    <text evidence="9">Belongs to the CRISPR-associated endonuclease Cas1 family.</text>
</comment>
<dbReference type="STRING" id="671065.MetMK1DRAFT_00004330"/>
<keyword evidence="3 9" id="KW-0255">Endonuclease</keyword>
<evidence type="ECO:0000256" key="5">
    <source>
        <dbReference type="ARBA" id="ARBA00022842"/>
    </source>
</evidence>
<evidence type="ECO:0000256" key="8">
    <source>
        <dbReference type="ARBA" id="ARBA00023211"/>
    </source>
</evidence>
<dbReference type="HAMAP" id="MF_01470">
    <property type="entry name" value="Cas1"/>
    <property type="match status" value="1"/>
</dbReference>
<evidence type="ECO:0000256" key="3">
    <source>
        <dbReference type="ARBA" id="ARBA00022759"/>
    </source>
</evidence>
<protein>
    <recommendedName>
        <fullName evidence="9">CRISPR-associated endonuclease Cas1</fullName>
        <ecNumber evidence="9">3.1.-.-</ecNumber>
    </recommendedName>
</protein>
<evidence type="ECO:0000256" key="9">
    <source>
        <dbReference type="HAMAP-Rule" id="MF_01470"/>
    </source>
</evidence>
<organism evidence="10 11">
    <name type="scientific">Metallosphaera yellowstonensis MK1</name>
    <dbReference type="NCBI Taxonomy" id="671065"/>
    <lineage>
        <taxon>Archaea</taxon>
        <taxon>Thermoproteota</taxon>
        <taxon>Thermoprotei</taxon>
        <taxon>Sulfolobales</taxon>
        <taxon>Sulfolobaceae</taxon>
        <taxon>Metallosphaera</taxon>
    </lineage>
</organism>
<sequence length="314" mass="35656">MASSTTANPSWRVSPTSGKKLAVVSDWGAFLGVRNGLISCYVGKELKWSASPAELWAVVITVTCSVSTEVVKICNEYGIDLVFQDGNKPVARILNAKYGGFMRVWTAQFKTRRRNDLAVAIVRGKIRNQVVTLRYYSKKYDEEEVKEAVSKMDEILERDLRDRKEALQAEAEAAKFYWRAVARLLPQALNFRGRKKRGAEDPFNVALNVGYALLRNVVWKAVINVGLNPYLSYLHKFRAGRPSLVLDLMEEFRSPFVDRPLISSARQDPKRLSDLKSVYSLVLSSIREDEVFTQARKFVDSLVEGCEYKPFRAK</sequence>
<evidence type="ECO:0000256" key="6">
    <source>
        <dbReference type="ARBA" id="ARBA00023118"/>
    </source>
</evidence>
<keyword evidence="2 9" id="KW-0479">Metal-binding</keyword>
<dbReference type="RefSeq" id="WP_009070192.1">
    <property type="nucleotide sequence ID" value="NZ_JH597761.1"/>
</dbReference>
<dbReference type="Pfam" id="PF01867">
    <property type="entry name" value="Cas_Cas1"/>
    <property type="match status" value="1"/>
</dbReference>
<keyword evidence="1 9" id="KW-0540">Nuclease</keyword>
<feature type="binding site" evidence="9">
    <location>
        <position position="170"/>
    </location>
    <ligand>
        <name>Mn(2+)</name>
        <dbReference type="ChEBI" id="CHEBI:29035"/>
    </ligand>
</feature>
<dbReference type="EMBL" id="JH597761">
    <property type="protein sequence ID" value="EHP69931.1"/>
    <property type="molecule type" value="Genomic_DNA"/>
</dbReference>
<dbReference type="Gene3D" id="1.20.120.920">
    <property type="entry name" value="CRISPR-associated endonuclease Cas1, C-terminal domain"/>
    <property type="match status" value="1"/>
</dbReference>
<reference evidence="10 11" key="1">
    <citation type="submission" date="2012-01" db="EMBL/GenBank/DDBJ databases">
        <title>Improved High-Quality Draft sequence of Metallosphaera yellowstonensis MK1.</title>
        <authorList>
            <consortium name="US DOE Joint Genome Institute"/>
            <person name="Lucas S."/>
            <person name="Han J."/>
            <person name="Cheng J.-F."/>
            <person name="Goodwin L."/>
            <person name="Pitluck S."/>
            <person name="Peters L."/>
            <person name="Teshima H."/>
            <person name="Detter J.C."/>
            <person name="Han C."/>
            <person name="Tapia R."/>
            <person name="Land M."/>
            <person name="Hauser L."/>
            <person name="Kyrpides N."/>
            <person name="Kozubal M."/>
            <person name="Macur R.E."/>
            <person name="Jay Z."/>
            <person name="Inskeep W."/>
            <person name="Woyke T."/>
        </authorList>
    </citation>
    <scope>NUCLEOTIDE SEQUENCE [LARGE SCALE GENOMIC DNA]</scope>
    <source>
        <strain evidence="10 11">MK1</strain>
    </source>
</reference>
<dbReference type="InterPro" id="IPR002729">
    <property type="entry name" value="CRISPR-assoc_Cas1"/>
</dbReference>
<name>H2C0Y2_9CREN</name>
<dbReference type="HOGENOM" id="CLU_052779_0_0_2"/>
<feature type="binding site" evidence="9">
    <location>
        <position position="250"/>
    </location>
    <ligand>
        <name>Mn(2+)</name>
        <dbReference type="ChEBI" id="CHEBI:29035"/>
    </ligand>
</feature>
<dbReference type="GO" id="GO:0046872">
    <property type="term" value="F:metal ion binding"/>
    <property type="evidence" value="ECO:0007669"/>
    <property type="project" value="UniProtKB-UniRule"/>
</dbReference>
<dbReference type="AlphaFoldDB" id="H2C0Y2"/>
<keyword evidence="7 9" id="KW-0238">DNA-binding</keyword>
<comment type="function">
    <text evidence="9">CRISPR (clustered regularly interspaced short palindromic repeat), is an adaptive immune system that provides protection against mobile genetic elements (viruses, transposable elements and conjugative plasmids). CRISPR clusters contain spacers, sequences complementary to antecedent mobile elements, and target invading nucleic acids. CRISPR clusters are transcribed and processed into CRISPR RNA (crRNA). Acts as a dsDNA endonuclease. Involved in the integration of spacer DNA into the CRISPR cassette.</text>
</comment>
<evidence type="ECO:0000313" key="10">
    <source>
        <dbReference type="EMBL" id="EHP69931.1"/>
    </source>
</evidence>
<evidence type="ECO:0000256" key="4">
    <source>
        <dbReference type="ARBA" id="ARBA00022801"/>
    </source>
</evidence>
<dbReference type="GO" id="GO:0016787">
    <property type="term" value="F:hydrolase activity"/>
    <property type="evidence" value="ECO:0007669"/>
    <property type="project" value="UniProtKB-KW"/>
</dbReference>
<evidence type="ECO:0000313" key="11">
    <source>
        <dbReference type="Proteomes" id="UP000003980"/>
    </source>
</evidence>
<comment type="subunit">
    <text evidence="9">Homodimer, forms a heterotetramer with a Cas2 homodimer.</text>
</comment>
<dbReference type="InterPro" id="IPR050646">
    <property type="entry name" value="Cas1"/>
</dbReference>
<dbReference type="EC" id="3.1.-.-" evidence="9"/>
<dbReference type="eggNOG" id="arCOG01452">
    <property type="taxonomic scope" value="Archaea"/>
</dbReference>
<dbReference type="Gene3D" id="3.100.10.20">
    <property type="entry name" value="CRISPR-associated endonuclease Cas1, N-terminal domain"/>
    <property type="match status" value="1"/>
</dbReference>
<comment type="cofactor">
    <cofactor evidence="9">
        <name>Mg(2+)</name>
        <dbReference type="ChEBI" id="CHEBI:18420"/>
    </cofactor>
    <cofactor evidence="9">
        <name>Mn(2+)</name>
        <dbReference type="ChEBI" id="CHEBI:29035"/>
    </cofactor>
</comment>
<dbReference type="NCBIfam" id="TIGR00287">
    <property type="entry name" value="cas1"/>
    <property type="match status" value="1"/>
</dbReference>
<evidence type="ECO:0000256" key="2">
    <source>
        <dbReference type="ARBA" id="ARBA00022723"/>
    </source>
</evidence>
<dbReference type="InterPro" id="IPR042211">
    <property type="entry name" value="CRISPR-assoc_Cas1_N"/>
</dbReference>
<dbReference type="GO" id="GO:0003677">
    <property type="term" value="F:DNA binding"/>
    <property type="evidence" value="ECO:0007669"/>
    <property type="project" value="UniProtKB-KW"/>
</dbReference>
<dbReference type="GO" id="GO:0043571">
    <property type="term" value="P:maintenance of CRISPR repeat elements"/>
    <property type="evidence" value="ECO:0007669"/>
    <property type="project" value="UniProtKB-UniRule"/>
</dbReference>
<keyword evidence="4 9" id="KW-0378">Hydrolase</keyword>
<accession>H2C0Y2</accession>
<keyword evidence="8 9" id="KW-0464">Manganese</keyword>
<dbReference type="PANTHER" id="PTHR34353:SF2">
    <property type="entry name" value="CRISPR-ASSOCIATED ENDONUCLEASE CAS1 1"/>
    <property type="match status" value="1"/>
</dbReference>
<feature type="binding site" evidence="9">
    <location>
        <position position="235"/>
    </location>
    <ligand>
        <name>Mn(2+)</name>
        <dbReference type="ChEBI" id="CHEBI:29035"/>
    </ligand>
</feature>
<keyword evidence="11" id="KW-1185">Reference proteome</keyword>
<evidence type="ECO:0000256" key="7">
    <source>
        <dbReference type="ARBA" id="ARBA00023125"/>
    </source>
</evidence>
<dbReference type="PANTHER" id="PTHR34353">
    <property type="entry name" value="CRISPR-ASSOCIATED ENDONUCLEASE CAS1 1"/>
    <property type="match status" value="1"/>
</dbReference>
<gene>
    <name evidence="9" type="primary">cas1</name>
    <name evidence="10" type="ORF">MetMK1DRAFT_00004330</name>
</gene>
<proteinExistence type="inferred from homology"/>
<dbReference type="Proteomes" id="UP000003980">
    <property type="component" value="Unassembled WGS sequence"/>
</dbReference>
<dbReference type="GO" id="GO:0004519">
    <property type="term" value="F:endonuclease activity"/>
    <property type="evidence" value="ECO:0007669"/>
    <property type="project" value="UniProtKB-UniRule"/>
</dbReference>
<dbReference type="InterPro" id="IPR042206">
    <property type="entry name" value="CRISPR-assoc_Cas1_C"/>
</dbReference>
<keyword evidence="6 9" id="KW-0051">Antiviral defense</keyword>
<evidence type="ECO:0000256" key="1">
    <source>
        <dbReference type="ARBA" id="ARBA00022722"/>
    </source>
</evidence>
<dbReference type="GO" id="GO:0051607">
    <property type="term" value="P:defense response to virus"/>
    <property type="evidence" value="ECO:0007669"/>
    <property type="project" value="UniProtKB-UniRule"/>
</dbReference>
<keyword evidence="5 9" id="KW-0460">Magnesium</keyword>